<dbReference type="PANTHER" id="PTHR33442:SF1">
    <property type="entry name" value="TRANS-3-HYDROXY-L-PROLINE DEHYDRATASE"/>
    <property type="match status" value="1"/>
</dbReference>
<evidence type="ECO:0000313" key="6">
    <source>
        <dbReference type="Proteomes" id="UP000730739"/>
    </source>
</evidence>
<dbReference type="RefSeq" id="WP_028002794.1">
    <property type="nucleotide sequence ID" value="NZ_JAGILA010000003.1"/>
</dbReference>
<keyword evidence="6" id="KW-1185">Reference proteome</keyword>
<dbReference type="SFLD" id="SFLDS00028">
    <property type="entry name" value="Proline_Racemase"/>
    <property type="match status" value="1"/>
</dbReference>
<comment type="similarity">
    <text evidence="1">Belongs to the proline racemase family.</text>
</comment>
<evidence type="ECO:0000256" key="4">
    <source>
        <dbReference type="ARBA" id="ARBA00039135"/>
    </source>
</evidence>
<dbReference type="NCBIfam" id="NF010578">
    <property type="entry name" value="PRK13971.1"/>
    <property type="match status" value="1"/>
</dbReference>
<dbReference type="PIRSF" id="PIRSF029792">
    <property type="entry name" value="Pro_racemase"/>
    <property type="match status" value="1"/>
</dbReference>
<proteinExistence type="inferred from homology"/>
<comment type="catalytic activity">
    <reaction evidence="3">
        <text>trans-4-hydroxy-L-proline = cis-4-hydroxy-D-proline</text>
        <dbReference type="Rhea" id="RHEA:21152"/>
        <dbReference type="ChEBI" id="CHEBI:57690"/>
        <dbReference type="ChEBI" id="CHEBI:58375"/>
        <dbReference type="EC" id="5.1.1.8"/>
    </reaction>
</comment>
<organism evidence="5 6">
    <name type="scientific">Sinorhizobium kostiense</name>
    <dbReference type="NCBI Taxonomy" id="76747"/>
    <lineage>
        <taxon>Bacteria</taxon>
        <taxon>Pseudomonadati</taxon>
        <taxon>Pseudomonadota</taxon>
        <taxon>Alphaproteobacteria</taxon>
        <taxon>Hyphomicrobiales</taxon>
        <taxon>Rhizobiaceae</taxon>
        <taxon>Sinorhizobium/Ensifer group</taxon>
        <taxon>Sinorhizobium</taxon>
    </lineage>
</organism>
<evidence type="ECO:0000256" key="1">
    <source>
        <dbReference type="ARBA" id="ARBA00007529"/>
    </source>
</evidence>
<keyword evidence="2 5" id="KW-0413">Isomerase</keyword>
<dbReference type="InterPro" id="IPR008794">
    <property type="entry name" value="Pro_racemase_fam"/>
</dbReference>
<evidence type="ECO:0000313" key="5">
    <source>
        <dbReference type="EMBL" id="MBP2236481.1"/>
    </source>
</evidence>
<dbReference type="Pfam" id="PF05544">
    <property type="entry name" value="Pro_racemase"/>
    <property type="match status" value="1"/>
</dbReference>
<name>A0ABS4R0Q1_9HYPH</name>
<dbReference type="EC" id="5.1.1.8" evidence="4"/>
<gene>
    <name evidence="5" type="ORF">J2Z31_002995</name>
</gene>
<sequence length="332" mass="36060">MTRYTFDCIEGHTAGMPVRLIVSGQPELVGETQSERRLDFITRYDWIRSGLMCEPRGHEMMSGAMLVPSTREDCDTGVLYLETSGCIPMCGHATIGLVTFIIEKALLEPTTPGVVRLDTPAGVVEAKYEKTGDKVSGVRFSNVPSFVLARSVELNHPDLGPIVFDIAYGGNFYPIVESQKNFRDCADYSPEELRRMAQVLVKMLPGVIDVVHPDNPSIRGAHHTMWCGAPTNGGDARAVVIATPKIIDRSPCGTGTSARVALRAARGEQEIGDVFIHESLIGSTFKGRIERHVTLAAGMPAIIPSVEGNAYITGASTHLIDDQEPYVEGFLS</sequence>
<dbReference type="SUPFAM" id="SSF54506">
    <property type="entry name" value="Diaminopimelate epimerase-like"/>
    <property type="match status" value="1"/>
</dbReference>
<reference evidence="5 6" key="1">
    <citation type="submission" date="2021-03" db="EMBL/GenBank/DDBJ databases">
        <title>Genomic Encyclopedia of Type Strains, Phase IV (KMG-IV): sequencing the most valuable type-strain genomes for metagenomic binning, comparative biology and taxonomic classification.</title>
        <authorList>
            <person name="Goeker M."/>
        </authorList>
    </citation>
    <scope>NUCLEOTIDE SEQUENCE [LARGE SCALE GENOMIC DNA]</scope>
    <source>
        <strain evidence="5 6">DSM 13372</strain>
    </source>
</reference>
<evidence type="ECO:0000256" key="3">
    <source>
        <dbReference type="ARBA" id="ARBA00035826"/>
    </source>
</evidence>
<evidence type="ECO:0000256" key="2">
    <source>
        <dbReference type="ARBA" id="ARBA00023235"/>
    </source>
</evidence>
<accession>A0ABS4R0Q1</accession>
<dbReference type="PANTHER" id="PTHR33442">
    <property type="entry name" value="TRANS-3-HYDROXY-L-PROLINE DEHYDRATASE"/>
    <property type="match status" value="1"/>
</dbReference>
<comment type="caution">
    <text evidence="5">The sequence shown here is derived from an EMBL/GenBank/DDBJ whole genome shotgun (WGS) entry which is preliminary data.</text>
</comment>
<dbReference type="Gene3D" id="3.10.310.10">
    <property type="entry name" value="Diaminopimelate Epimerase, Chain A, domain 1"/>
    <property type="match status" value="2"/>
</dbReference>
<dbReference type="Proteomes" id="UP000730739">
    <property type="component" value="Unassembled WGS sequence"/>
</dbReference>
<dbReference type="GO" id="GO:0047580">
    <property type="term" value="F:4-hydroxyproline epimerase activity"/>
    <property type="evidence" value="ECO:0007669"/>
    <property type="project" value="UniProtKB-EC"/>
</dbReference>
<dbReference type="EMBL" id="JAGILA010000003">
    <property type="protein sequence ID" value="MBP2236481.1"/>
    <property type="molecule type" value="Genomic_DNA"/>
</dbReference>
<protein>
    <recommendedName>
        <fullName evidence="4">4-hydroxyproline epimerase</fullName>
        <ecNumber evidence="4">5.1.1.8</ecNumber>
    </recommendedName>
</protein>